<name>C4ZI01_AGARV</name>
<proteinExistence type="predicted"/>
<organism evidence="1 2">
    <name type="scientific">Agathobacter rectalis (strain ATCC 33656 / DSM 3377 / JCM 17463 / KCTC 5835 / VPI 0990)</name>
    <name type="common">Eubacterium rectale</name>
    <dbReference type="NCBI Taxonomy" id="515619"/>
    <lineage>
        <taxon>Bacteria</taxon>
        <taxon>Bacillati</taxon>
        <taxon>Bacillota</taxon>
        <taxon>Clostridia</taxon>
        <taxon>Lachnospirales</taxon>
        <taxon>Lachnospiraceae</taxon>
        <taxon>Agathobacter</taxon>
    </lineage>
</organism>
<protein>
    <submittedName>
        <fullName evidence="1">Uncharacterized protein</fullName>
    </submittedName>
</protein>
<accession>C4ZI01</accession>
<sequence length="49" mass="5668">MEISAVSATFLAIFPAFGLNFRSCFGDFCSFSYFSRNFSGLWAEFWMLF</sequence>
<dbReference type="Proteomes" id="UP000001477">
    <property type="component" value="Chromosome"/>
</dbReference>
<dbReference type="STRING" id="515619.EUBREC_2909"/>
<evidence type="ECO:0000313" key="1">
    <source>
        <dbReference type="EMBL" id="ACR76638.1"/>
    </source>
</evidence>
<dbReference type="KEGG" id="ere:EUBREC_2909"/>
<reference evidence="1 2" key="1">
    <citation type="journal article" date="2009" name="Proc. Natl. Acad. Sci. U.S.A.">
        <title>Characterizing a model human gut microbiota composed of members of its two dominant bacterial phyla.</title>
        <authorList>
            <person name="Mahowald M.A."/>
            <person name="Rey F.E."/>
            <person name="Seedorf H."/>
            <person name="Turnbaugh P.J."/>
            <person name="Fulton R.S."/>
            <person name="Wollam A."/>
            <person name="Shah N."/>
            <person name="Wang C."/>
            <person name="Magrini V."/>
            <person name="Wilson R.K."/>
            <person name="Cantarel B.L."/>
            <person name="Coutinho P.M."/>
            <person name="Henrissat B."/>
            <person name="Crock L.W."/>
            <person name="Russell A."/>
            <person name="Verberkmoes N.C."/>
            <person name="Hettich R.L."/>
            <person name="Gordon J.I."/>
        </authorList>
    </citation>
    <scope>NUCLEOTIDE SEQUENCE [LARGE SCALE GENOMIC DNA]</scope>
    <source>
        <strain evidence="2">ATCC 33656 / DSM 3377 / JCM 17463 / KCTC 5835 / LMG 30912 / VPI 0990</strain>
    </source>
</reference>
<dbReference type="HOGENOM" id="CLU_3135806_0_0_9"/>
<dbReference type="PaxDb" id="515619-EUBREC_2909"/>
<evidence type="ECO:0000313" key="2">
    <source>
        <dbReference type="Proteomes" id="UP000001477"/>
    </source>
</evidence>
<gene>
    <name evidence="1" type="ordered locus">EUBREC_2909</name>
</gene>
<dbReference type="EMBL" id="CP001107">
    <property type="protein sequence ID" value="ACR76638.1"/>
    <property type="molecule type" value="Genomic_DNA"/>
</dbReference>
<dbReference type="AlphaFoldDB" id="C4ZI01"/>